<protein>
    <submittedName>
        <fullName evidence="2">Uncharacterized protein</fullName>
    </submittedName>
</protein>
<gene>
    <name evidence="2" type="ORF">CAL22_05715</name>
</gene>
<organism evidence="2 3">
    <name type="scientific">Bordetella genomosp. 12</name>
    <dbReference type="NCBI Taxonomy" id="463035"/>
    <lineage>
        <taxon>Bacteria</taxon>
        <taxon>Pseudomonadati</taxon>
        <taxon>Pseudomonadota</taxon>
        <taxon>Betaproteobacteria</taxon>
        <taxon>Burkholderiales</taxon>
        <taxon>Alcaligenaceae</taxon>
        <taxon>Bordetella</taxon>
    </lineage>
</organism>
<feature type="chain" id="PRO_5012175896" evidence="1">
    <location>
        <begin position="34"/>
        <end position="154"/>
    </location>
</feature>
<dbReference type="RefSeq" id="WP_094811272.1">
    <property type="nucleotide sequence ID" value="NZ_NEVU01000002.1"/>
</dbReference>
<name>A0A261VJI5_9BORD</name>
<proteinExistence type="predicted"/>
<evidence type="ECO:0000313" key="3">
    <source>
        <dbReference type="Proteomes" id="UP000216429"/>
    </source>
</evidence>
<sequence>MPIKPNPDAWRRFRRQVRLLTLLGLLLLPAAHGADEAMLEQSVRQWLQQEVAAHAPVSGASAAAADAASADAKSAGAPLALRAIYGVGARLTAEFQLAGAVWVARPDAPRLRGPSAGDAGSATLVQVRAPCVRLRQPTGAMAEACIVPEAATHD</sequence>
<evidence type="ECO:0000313" key="2">
    <source>
        <dbReference type="EMBL" id="OZI73997.1"/>
    </source>
</evidence>
<dbReference type="Proteomes" id="UP000216429">
    <property type="component" value="Unassembled WGS sequence"/>
</dbReference>
<dbReference type="AlphaFoldDB" id="A0A261VJI5"/>
<dbReference type="EMBL" id="NEVU01000002">
    <property type="protein sequence ID" value="OZI73997.1"/>
    <property type="molecule type" value="Genomic_DNA"/>
</dbReference>
<evidence type="ECO:0000256" key="1">
    <source>
        <dbReference type="SAM" id="SignalP"/>
    </source>
</evidence>
<reference evidence="3" key="1">
    <citation type="submission" date="2017-05" db="EMBL/GenBank/DDBJ databases">
        <title>Complete and WGS of Bordetella genogroups.</title>
        <authorList>
            <person name="Spilker T."/>
            <person name="Lipuma J."/>
        </authorList>
    </citation>
    <scope>NUCLEOTIDE SEQUENCE [LARGE SCALE GENOMIC DNA]</scope>
    <source>
        <strain evidence="3">AU6712</strain>
    </source>
</reference>
<dbReference type="OrthoDB" id="8641982at2"/>
<keyword evidence="3" id="KW-1185">Reference proteome</keyword>
<comment type="caution">
    <text evidence="2">The sequence shown here is derived from an EMBL/GenBank/DDBJ whole genome shotgun (WGS) entry which is preliminary data.</text>
</comment>
<accession>A0A261VJI5</accession>
<feature type="signal peptide" evidence="1">
    <location>
        <begin position="1"/>
        <end position="33"/>
    </location>
</feature>
<keyword evidence="1" id="KW-0732">Signal</keyword>